<evidence type="ECO:0000313" key="2">
    <source>
        <dbReference type="Proteomes" id="UP000244248"/>
    </source>
</evidence>
<dbReference type="AlphaFoldDB" id="A0A2T5MKI9"/>
<accession>A0A2T5MKI9</accession>
<gene>
    <name evidence="1" type="ORF">CJD38_03040</name>
</gene>
<proteinExistence type="predicted"/>
<keyword evidence="2" id="KW-1185">Reference proteome</keyword>
<comment type="caution">
    <text evidence="1">The sequence shown here is derived from an EMBL/GenBank/DDBJ whole genome shotgun (WGS) entry which is preliminary data.</text>
</comment>
<dbReference type="Proteomes" id="UP000244248">
    <property type="component" value="Unassembled WGS sequence"/>
</dbReference>
<evidence type="ECO:0000313" key="1">
    <source>
        <dbReference type="EMBL" id="PTU33096.1"/>
    </source>
</evidence>
<organism evidence="1 2">
    <name type="scientific">Stenotrophobium rhamnosiphilum</name>
    <dbReference type="NCBI Taxonomy" id="2029166"/>
    <lineage>
        <taxon>Bacteria</taxon>
        <taxon>Pseudomonadati</taxon>
        <taxon>Pseudomonadota</taxon>
        <taxon>Gammaproteobacteria</taxon>
        <taxon>Nevskiales</taxon>
        <taxon>Nevskiaceae</taxon>
        <taxon>Stenotrophobium</taxon>
    </lineage>
</organism>
<reference evidence="1 2" key="1">
    <citation type="submission" date="2018-04" db="EMBL/GenBank/DDBJ databases">
        <title>Novel species isolated from glacier.</title>
        <authorList>
            <person name="Liu Q."/>
            <person name="Xin Y.-H."/>
        </authorList>
    </citation>
    <scope>NUCLEOTIDE SEQUENCE [LARGE SCALE GENOMIC DNA]</scope>
    <source>
        <strain evidence="1 2">GT1R17</strain>
    </source>
</reference>
<protein>
    <submittedName>
        <fullName evidence="1">Uncharacterized protein</fullName>
    </submittedName>
</protein>
<sequence>MVKCRFQISAEADPLVAVRVFHLISVRNATPEKFSFEKNGTQIRMTLDMLCRDEPTSRLLECKFLSIPTVNQVLRVVFPKVLAGNVDETPAPAFWI</sequence>
<name>A0A2T5MKI9_9GAMM</name>
<dbReference type="EMBL" id="QANS01000001">
    <property type="protein sequence ID" value="PTU33096.1"/>
    <property type="molecule type" value="Genomic_DNA"/>
</dbReference>